<evidence type="ECO:0000256" key="2">
    <source>
        <dbReference type="ARBA" id="ARBA00022723"/>
    </source>
</evidence>
<comment type="caution">
    <text evidence="12">The sequence shown here is derived from an EMBL/GenBank/DDBJ whole genome shotgun (WGS) entry which is preliminary data.</text>
</comment>
<dbReference type="Gene3D" id="1.20.5.1300">
    <property type="match status" value="1"/>
</dbReference>
<evidence type="ECO:0000313" key="13">
    <source>
        <dbReference type="Proteomes" id="UP000051295"/>
    </source>
</evidence>
<dbReference type="PANTHER" id="PTHR21256">
    <property type="entry name" value="HISTIDINOL DEHYDROGENASE HDH"/>
    <property type="match status" value="1"/>
</dbReference>
<sequence>MPVRLTTKDDDFEARFTALLSAKREDSPDVDETVAGIIADVRARGDAALIELTAKFDRMELTPDRLRFTAKEVAALVADVPRDEMAALELAAARIRAYHERQLPEDASWQDECGATLGWRWSAVSAAGLYVPGGLASYPSSVLMNAIPAKVAGVARLAIVVPTPDGVANPAVLAAAQIAGVDEIYRVGGAQAIAALAYGTETIASVDKITGPGNAYVAAAKRRVFGRVGIDMIAGPSEILVIADRDNEPDWIALDMLSQAEHDESAQALLITDDPAFADAVEAAIEARLETLERRAIAGASWRDFGAVIVVEDMDEAASLADRIAPEHLELCVADAESLAEKITHAGAIFLGAWTPEAIGDYVGGPNHVLPTARSARFSSGLNVLDFMKKTTMARMTPGALKAIGSAAETLAQSESLEAHGLSVRARLDKLNDA</sequence>
<dbReference type="GO" id="GO:0005829">
    <property type="term" value="C:cytosol"/>
    <property type="evidence" value="ECO:0007669"/>
    <property type="project" value="TreeGrafter"/>
</dbReference>
<evidence type="ECO:0000256" key="7">
    <source>
        <dbReference type="PIRSR" id="PIRSR000099-1"/>
    </source>
</evidence>
<evidence type="ECO:0000256" key="10">
    <source>
        <dbReference type="PIRSR" id="PIRSR000099-4"/>
    </source>
</evidence>
<feature type="binding site" evidence="5 9">
    <location>
        <position position="262"/>
    </location>
    <ligand>
        <name>substrate</name>
    </ligand>
</feature>
<dbReference type="SUPFAM" id="SSF53720">
    <property type="entry name" value="ALDH-like"/>
    <property type="match status" value="1"/>
</dbReference>
<dbReference type="PRINTS" id="PR00083">
    <property type="entry name" value="HOLDHDRGNASE"/>
</dbReference>
<reference evidence="12 13" key="1">
    <citation type="submission" date="2015-04" db="EMBL/GenBank/DDBJ databases">
        <title>The draft genome sequence of Roseovarius sp.R12b.</title>
        <authorList>
            <person name="Li G."/>
            <person name="Lai Q."/>
            <person name="Shao Z."/>
            <person name="Yan P."/>
        </authorList>
    </citation>
    <scope>NUCLEOTIDE SEQUENCE [LARGE SCALE GENOMIC DNA]</scope>
    <source>
        <strain evidence="12 13">R12B</strain>
    </source>
</reference>
<dbReference type="OrthoDB" id="9805269at2"/>
<feature type="binding site" evidence="5 9">
    <location>
        <position position="415"/>
    </location>
    <ligand>
        <name>substrate</name>
    </ligand>
</feature>
<dbReference type="NCBIfam" id="TIGR00069">
    <property type="entry name" value="hisD"/>
    <property type="match status" value="1"/>
</dbReference>
<dbReference type="GO" id="GO:0000105">
    <property type="term" value="P:L-histidine biosynthetic process"/>
    <property type="evidence" value="ECO:0007669"/>
    <property type="project" value="UniProtKB-UniRule"/>
</dbReference>
<dbReference type="Gene3D" id="3.40.50.1980">
    <property type="entry name" value="Nitrogenase molybdenum iron protein domain"/>
    <property type="match status" value="2"/>
</dbReference>
<evidence type="ECO:0000256" key="11">
    <source>
        <dbReference type="RuleBase" id="RU004175"/>
    </source>
</evidence>
<dbReference type="EMBL" id="LAXJ01000007">
    <property type="protein sequence ID" value="KRS13062.1"/>
    <property type="molecule type" value="Genomic_DNA"/>
</dbReference>
<dbReference type="GO" id="GO:0051287">
    <property type="term" value="F:NAD binding"/>
    <property type="evidence" value="ECO:0007669"/>
    <property type="project" value="InterPro"/>
</dbReference>
<gene>
    <name evidence="5" type="primary">hisD</name>
    <name evidence="12" type="ORF">XM53_07860</name>
</gene>
<comment type="catalytic activity">
    <reaction evidence="5">
        <text>L-histidinol + 2 NAD(+) + H2O = L-histidine + 2 NADH + 3 H(+)</text>
        <dbReference type="Rhea" id="RHEA:20641"/>
        <dbReference type="ChEBI" id="CHEBI:15377"/>
        <dbReference type="ChEBI" id="CHEBI:15378"/>
        <dbReference type="ChEBI" id="CHEBI:57540"/>
        <dbReference type="ChEBI" id="CHEBI:57595"/>
        <dbReference type="ChEBI" id="CHEBI:57699"/>
        <dbReference type="ChEBI" id="CHEBI:57945"/>
        <dbReference type="EC" id="1.1.1.23"/>
    </reaction>
</comment>
<dbReference type="InterPro" id="IPR022695">
    <property type="entry name" value="Histidinol_DH_monofunct"/>
</dbReference>
<dbReference type="Proteomes" id="UP000051295">
    <property type="component" value="Unassembled WGS sequence"/>
</dbReference>
<feature type="active site" description="Proton acceptor" evidence="5 7">
    <location>
        <position position="327"/>
    </location>
</feature>
<proteinExistence type="inferred from homology"/>
<evidence type="ECO:0000256" key="5">
    <source>
        <dbReference type="HAMAP-Rule" id="MF_01024"/>
    </source>
</evidence>
<name>A0A0T5NWD4_9RHOB</name>
<keyword evidence="5 8" id="KW-0520">NAD</keyword>
<feature type="active site" description="Proton acceptor" evidence="5 7">
    <location>
        <position position="328"/>
    </location>
</feature>
<dbReference type="GO" id="GO:0008270">
    <property type="term" value="F:zinc ion binding"/>
    <property type="evidence" value="ECO:0007669"/>
    <property type="project" value="UniProtKB-UniRule"/>
</dbReference>
<feature type="binding site" evidence="5 9">
    <location>
        <position position="237"/>
    </location>
    <ligand>
        <name>substrate</name>
    </ligand>
</feature>
<feature type="binding site" evidence="5 9">
    <location>
        <position position="328"/>
    </location>
    <ligand>
        <name>substrate</name>
    </ligand>
</feature>
<keyword evidence="3 5" id="KW-0862">Zinc</keyword>
<evidence type="ECO:0000256" key="4">
    <source>
        <dbReference type="ARBA" id="ARBA00023002"/>
    </source>
</evidence>
<dbReference type="InterPro" id="IPR012131">
    <property type="entry name" value="Hstdl_DH"/>
</dbReference>
<dbReference type="STRING" id="1641875.XM53_07860"/>
<evidence type="ECO:0000256" key="3">
    <source>
        <dbReference type="ARBA" id="ARBA00022833"/>
    </source>
</evidence>
<dbReference type="PANTHER" id="PTHR21256:SF2">
    <property type="entry name" value="HISTIDINE BIOSYNTHESIS TRIFUNCTIONAL PROTEIN"/>
    <property type="match status" value="1"/>
</dbReference>
<evidence type="ECO:0000256" key="9">
    <source>
        <dbReference type="PIRSR" id="PIRSR000099-3"/>
    </source>
</evidence>
<keyword evidence="5" id="KW-0028">Amino-acid biosynthesis</keyword>
<dbReference type="AlphaFoldDB" id="A0A0T5NWD4"/>
<dbReference type="CDD" id="cd06572">
    <property type="entry name" value="Histidinol_dh"/>
    <property type="match status" value="1"/>
</dbReference>
<comment type="pathway">
    <text evidence="5">Amino-acid biosynthesis; L-histidine biosynthesis; L-histidine from 5-phospho-alpha-D-ribose 1-diphosphate: step 9/9.</text>
</comment>
<dbReference type="UniPathway" id="UPA00031">
    <property type="reaction ID" value="UER00014"/>
</dbReference>
<keyword evidence="13" id="KW-1185">Reference proteome</keyword>
<dbReference type="FunFam" id="3.40.50.1980:FF:000001">
    <property type="entry name" value="Histidinol dehydrogenase"/>
    <property type="match status" value="1"/>
</dbReference>
<feature type="binding site" evidence="5 9">
    <location>
        <position position="259"/>
    </location>
    <ligand>
        <name>substrate</name>
    </ligand>
</feature>
<feature type="binding site" evidence="5 8">
    <location>
        <position position="191"/>
    </location>
    <ligand>
        <name>NAD(+)</name>
        <dbReference type="ChEBI" id="CHEBI:57540"/>
    </ligand>
</feature>
<organism evidence="12 13">
    <name type="scientific">Roseovarius atlanticus</name>
    <dbReference type="NCBI Taxonomy" id="1641875"/>
    <lineage>
        <taxon>Bacteria</taxon>
        <taxon>Pseudomonadati</taxon>
        <taxon>Pseudomonadota</taxon>
        <taxon>Alphaproteobacteria</taxon>
        <taxon>Rhodobacterales</taxon>
        <taxon>Roseobacteraceae</taxon>
        <taxon>Roseovarius</taxon>
    </lineage>
</organism>
<comment type="cofactor">
    <cofactor evidence="5 10">
        <name>Zn(2+)</name>
        <dbReference type="ChEBI" id="CHEBI:29105"/>
    </cofactor>
    <text evidence="5 10">Binds 1 zinc ion per subunit.</text>
</comment>
<feature type="binding site" evidence="5 10">
    <location>
        <position position="361"/>
    </location>
    <ligand>
        <name>Zn(2+)</name>
        <dbReference type="ChEBI" id="CHEBI:29105"/>
    </ligand>
</feature>
<dbReference type="PATRIC" id="fig|1641875.4.peg.3973"/>
<dbReference type="InterPro" id="IPR016161">
    <property type="entry name" value="Ald_DH/histidinol_DH"/>
</dbReference>
<evidence type="ECO:0000256" key="6">
    <source>
        <dbReference type="PIRNR" id="PIRNR000099"/>
    </source>
</evidence>
<feature type="binding site" evidence="5 9">
    <location>
        <position position="361"/>
    </location>
    <ligand>
        <name>substrate</name>
    </ligand>
</feature>
<dbReference type="HAMAP" id="MF_01024">
    <property type="entry name" value="HisD"/>
    <property type="match status" value="1"/>
</dbReference>
<comment type="similarity">
    <text evidence="1 5 6 11">Belongs to the histidinol dehydrogenase family.</text>
</comment>
<dbReference type="PROSITE" id="PS00611">
    <property type="entry name" value="HISOL_DEHYDROGENASE"/>
    <property type="match status" value="1"/>
</dbReference>
<feature type="binding site" evidence="5 9">
    <location>
        <position position="420"/>
    </location>
    <ligand>
        <name>substrate</name>
    </ligand>
</feature>
<dbReference type="InterPro" id="IPR001692">
    <property type="entry name" value="Histidinol_DH_CS"/>
</dbReference>
<protein>
    <recommendedName>
        <fullName evidence="5">Histidinol dehydrogenase</fullName>
        <shortName evidence="5">HDH</shortName>
        <ecNumber evidence="5">1.1.1.23</ecNumber>
    </recommendedName>
</protein>
<evidence type="ECO:0000313" key="12">
    <source>
        <dbReference type="EMBL" id="KRS13062.1"/>
    </source>
</evidence>
<dbReference type="Pfam" id="PF00815">
    <property type="entry name" value="Histidinol_dh"/>
    <property type="match status" value="1"/>
</dbReference>
<dbReference type="FunFam" id="3.40.50.1980:FF:000026">
    <property type="entry name" value="Histidinol dehydrogenase"/>
    <property type="match status" value="1"/>
</dbReference>
<feature type="binding site" evidence="5 10">
    <location>
        <position position="259"/>
    </location>
    <ligand>
        <name>Zn(2+)</name>
        <dbReference type="ChEBI" id="CHEBI:29105"/>
    </ligand>
</feature>
<dbReference type="EC" id="1.1.1.23" evidence="5"/>
<evidence type="ECO:0000256" key="1">
    <source>
        <dbReference type="ARBA" id="ARBA00010178"/>
    </source>
</evidence>
<keyword evidence="2 5" id="KW-0479">Metal-binding</keyword>
<feature type="binding site" evidence="5 10">
    <location>
        <position position="262"/>
    </location>
    <ligand>
        <name>Zn(2+)</name>
        <dbReference type="ChEBI" id="CHEBI:29105"/>
    </ligand>
</feature>
<keyword evidence="4 5" id="KW-0560">Oxidoreductase</keyword>
<evidence type="ECO:0000256" key="8">
    <source>
        <dbReference type="PIRSR" id="PIRSR000099-2"/>
    </source>
</evidence>
<accession>A0A0T5NWD4</accession>
<dbReference type="PIRSF" id="PIRSF000099">
    <property type="entry name" value="Histidinol_dh"/>
    <property type="match status" value="1"/>
</dbReference>
<dbReference type="RefSeq" id="WP_057792027.1">
    <property type="nucleotide sequence ID" value="NZ_LAXJ01000007.1"/>
</dbReference>
<feature type="binding site" evidence="5 10">
    <location>
        <position position="420"/>
    </location>
    <ligand>
        <name>Zn(2+)</name>
        <dbReference type="ChEBI" id="CHEBI:29105"/>
    </ligand>
</feature>
<comment type="function">
    <text evidence="5">Catalyzes the sequential NAD-dependent oxidations of L-histidinol to L-histidinaldehyde and then to L-histidine.</text>
</comment>
<feature type="binding site" evidence="5 8">
    <location>
        <position position="130"/>
    </location>
    <ligand>
        <name>NAD(+)</name>
        <dbReference type="ChEBI" id="CHEBI:57540"/>
    </ligand>
</feature>
<feature type="binding site" evidence="5 8">
    <location>
        <position position="214"/>
    </location>
    <ligand>
        <name>NAD(+)</name>
        <dbReference type="ChEBI" id="CHEBI:57540"/>
    </ligand>
</feature>
<keyword evidence="5" id="KW-0368">Histidine biosynthesis</keyword>
<dbReference type="GO" id="GO:0004399">
    <property type="term" value="F:histidinol dehydrogenase activity"/>
    <property type="evidence" value="ECO:0007669"/>
    <property type="project" value="UniProtKB-UniRule"/>
</dbReference>